<dbReference type="HAMAP" id="MF_00829">
    <property type="entry name" value="UPF0435"/>
    <property type="match status" value="1"/>
</dbReference>
<dbReference type="EMBL" id="CP129013">
    <property type="protein sequence ID" value="WLR42499.1"/>
    <property type="molecule type" value="Genomic_DNA"/>
</dbReference>
<protein>
    <recommendedName>
        <fullName evidence="1">UPF0435 protein LC087_17660</fullName>
    </recommendedName>
</protein>
<keyword evidence="3" id="KW-1185">Reference proteome</keyword>
<organism evidence="2 3">
    <name type="scientific">Bacillus carboniphilus</name>
    <dbReference type="NCBI Taxonomy" id="86663"/>
    <lineage>
        <taxon>Bacteria</taxon>
        <taxon>Bacillati</taxon>
        <taxon>Bacillota</taxon>
        <taxon>Bacilli</taxon>
        <taxon>Bacillales</taxon>
        <taxon>Bacillaceae</taxon>
        <taxon>Bacillus</taxon>
    </lineage>
</organism>
<evidence type="ECO:0000313" key="2">
    <source>
        <dbReference type="EMBL" id="WLR42499.1"/>
    </source>
</evidence>
<dbReference type="InterPro" id="IPR009507">
    <property type="entry name" value="UPF0435"/>
</dbReference>
<reference evidence="2 3" key="1">
    <citation type="submission" date="2023-06" db="EMBL/GenBank/DDBJ databases">
        <title>Five Gram-positive bacteria isolated from mangrove sediments in Shenzhen, Guangdong, China.</title>
        <authorList>
            <person name="Yu S."/>
            <person name="Zheng W."/>
            <person name="Huang Y."/>
        </authorList>
    </citation>
    <scope>NUCLEOTIDE SEQUENCE [LARGE SCALE GENOMIC DNA]</scope>
    <source>
        <strain evidence="2 3">SaN35-3</strain>
    </source>
</reference>
<accession>A0ABY9JSX2</accession>
<dbReference type="Proteomes" id="UP001197974">
    <property type="component" value="Chromosome"/>
</dbReference>
<evidence type="ECO:0000313" key="3">
    <source>
        <dbReference type="Proteomes" id="UP001197974"/>
    </source>
</evidence>
<comment type="similarity">
    <text evidence="1">Belongs to the UPF0435 family.</text>
</comment>
<sequence length="75" mass="8705">MDLSQKSIENITIMIDKIVEKLNVLNMGVIKPESFDEDMYDDLKDLYEMVINKKQISPSEMQAIVEELGKLRKKS</sequence>
<evidence type="ECO:0000256" key="1">
    <source>
        <dbReference type="HAMAP-Rule" id="MF_00829"/>
    </source>
</evidence>
<gene>
    <name evidence="2" type="ORF">LC087_17660</name>
</gene>
<dbReference type="RefSeq" id="WP_226541021.1">
    <property type="nucleotide sequence ID" value="NZ_CP129013.1"/>
</dbReference>
<proteinExistence type="inferred from homology"/>
<dbReference type="Pfam" id="PF06569">
    <property type="entry name" value="DUF1128"/>
    <property type="match status" value="1"/>
</dbReference>
<name>A0ABY9JSX2_9BACI</name>